<dbReference type="InterPro" id="IPR032710">
    <property type="entry name" value="NTF2-like_dom_sf"/>
</dbReference>
<keyword evidence="4" id="KW-1185">Reference proteome</keyword>
<evidence type="ECO:0000313" key="4">
    <source>
        <dbReference type="Proteomes" id="UP001334248"/>
    </source>
</evidence>
<dbReference type="SUPFAM" id="SSF54427">
    <property type="entry name" value="NTF2-like"/>
    <property type="match status" value="1"/>
</dbReference>
<feature type="chain" id="PRO_5047483495" description="SnoaL-like domain-containing protein" evidence="1">
    <location>
        <begin position="20"/>
        <end position="207"/>
    </location>
</feature>
<evidence type="ECO:0000256" key="1">
    <source>
        <dbReference type="SAM" id="SignalP"/>
    </source>
</evidence>
<organism evidence="3 4">
    <name type="scientific">Knufia obscura</name>
    <dbReference type="NCBI Taxonomy" id="1635080"/>
    <lineage>
        <taxon>Eukaryota</taxon>
        <taxon>Fungi</taxon>
        <taxon>Dikarya</taxon>
        <taxon>Ascomycota</taxon>
        <taxon>Pezizomycotina</taxon>
        <taxon>Eurotiomycetes</taxon>
        <taxon>Chaetothyriomycetidae</taxon>
        <taxon>Chaetothyriales</taxon>
        <taxon>Trichomeriaceae</taxon>
        <taxon>Knufia</taxon>
    </lineage>
</organism>
<comment type="caution">
    <text evidence="3">The sequence shown here is derived from an EMBL/GenBank/DDBJ whole genome shotgun (WGS) entry which is preliminary data.</text>
</comment>
<dbReference type="Gene3D" id="3.10.450.50">
    <property type="match status" value="1"/>
</dbReference>
<name>A0ABR0RAB4_9EURO</name>
<feature type="domain" description="SnoaL-like" evidence="2">
    <location>
        <begin position="66"/>
        <end position="192"/>
    </location>
</feature>
<gene>
    <name evidence="3" type="ORF">PMZ80_010689</name>
</gene>
<feature type="signal peptide" evidence="1">
    <location>
        <begin position="1"/>
        <end position="19"/>
    </location>
</feature>
<dbReference type="RefSeq" id="XP_064725238.1">
    <property type="nucleotide sequence ID" value="XM_064879077.1"/>
</dbReference>
<dbReference type="InterPro" id="IPR037401">
    <property type="entry name" value="SnoaL-like"/>
</dbReference>
<accession>A0ABR0RAB4</accession>
<protein>
    <recommendedName>
        <fullName evidence="2">SnoaL-like domain-containing protein</fullName>
    </recommendedName>
</protein>
<dbReference type="Pfam" id="PF13577">
    <property type="entry name" value="SnoaL_4"/>
    <property type="match status" value="1"/>
</dbReference>
<reference evidence="3 4" key="1">
    <citation type="journal article" date="2023" name="Res Sq">
        <title>Genomic and morphological characterization of Knufia obscura isolated from the Mars 2020 spacecraft assembly facility.</title>
        <authorList>
            <person name="Chander A.M."/>
            <person name="Teixeira M.M."/>
            <person name="Singh N.K."/>
            <person name="Williams M.P."/>
            <person name="Parker C.W."/>
            <person name="Leo P."/>
            <person name="Stajich J.E."/>
            <person name="Torok T."/>
            <person name="Tighe S."/>
            <person name="Mason C.E."/>
            <person name="Venkateswaran K."/>
        </authorList>
    </citation>
    <scope>NUCLEOTIDE SEQUENCE [LARGE SCALE GENOMIC DNA]</scope>
    <source>
        <strain evidence="3 4">CCFEE 5817</strain>
    </source>
</reference>
<sequence>MLRLTFSLFHWLLLAVTRGAKCSEAGPFETRWGPTPQLPYGTTPLDSSQLPQLLAQKTSLDHDTRSMETIRNKLSLYAFAIDGKQFDVLEQIFSSDAVANYSAPLGVLSGVAEIIATMEQTQAKVSAGQHSLSSQFVEIVDEHNAFSVSYFVSAQFGKGVYLNEGLYSTGQYQDSWFRQDPKRQEWMISHRNLVYMLPFVGNLSIFS</sequence>
<dbReference type="GeneID" id="90004138"/>
<evidence type="ECO:0000259" key="2">
    <source>
        <dbReference type="Pfam" id="PF13577"/>
    </source>
</evidence>
<dbReference type="Proteomes" id="UP001334248">
    <property type="component" value="Unassembled WGS sequence"/>
</dbReference>
<evidence type="ECO:0000313" key="3">
    <source>
        <dbReference type="EMBL" id="KAK5937148.1"/>
    </source>
</evidence>
<dbReference type="EMBL" id="JAVHJV010000019">
    <property type="protein sequence ID" value="KAK5937148.1"/>
    <property type="molecule type" value="Genomic_DNA"/>
</dbReference>
<proteinExistence type="predicted"/>
<keyword evidence="1" id="KW-0732">Signal</keyword>